<dbReference type="EMBL" id="VSSB01000002">
    <property type="protein sequence ID" value="TYL50270.1"/>
    <property type="molecule type" value="Genomic_DNA"/>
</dbReference>
<dbReference type="Pfam" id="PF12680">
    <property type="entry name" value="SnoaL_2"/>
    <property type="match status" value="1"/>
</dbReference>
<keyword evidence="3" id="KW-1185">Reference proteome</keyword>
<feature type="domain" description="SnoaL-like" evidence="1">
    <location>
        <begin position="18"/>
        <end position="82"/>
    </location>
</feature>
<name>A0A5S4V193_9MICO</name>
<gene>
    <name evidence="2" type="ORF">FYC51_13685</name>
</gene>
<protein>
    <submittedName>
        <fullName evidence="2">Nuclear transport factor 2 family protein</fullName>
    </submittedName>
</protein>
<dbReference type="Gene3D" id="3.10.450.50">
    <property type="match status" value="1"/>
</dbReference>
<dbReference type="RefSeq" id="WP_148734372.1">
    <property type="nucleotide sequence ID" value="NZ_VSSB01000002.1"/>
</dbReference>
<accession>A0A5S4V193</accession>
<sequence length="134" mass="15830">MLDSRLRAQLERHWQYSGKDEDIAHEIYAEDAVLEFPQGGERYEGIENFREWRRRYPADVAFKIRRLNRHGDLVVAELFISYDGGPPMYTVNLMELDSDDLVVHERIYIMEGWAAPEWRAPWRSATPADSVTWD</sequence>
<comment type="caution">
    <text evidence="2">The sequence shown here is derived from an EMBL/GenBank/DDBJ whole genome shotgun (WGS) entry which is preliminary data.</text>
</comment>
<dbReference type="AlphaFoldDB" id="A0A5S4V193"/>
<evidence type="ECO:0000313" key="3">
    <source>
        <dbReference type="Proteomes" id="UP000325243"/>
    </source>
</evidence>
<evidence type="ECO:0000313" key="2">
    <source>
        <dbReference type="EMBL" id="TYL50270.1"/>
    </source>
</evidence>
<proteinExistence type="predicted"/>
<evidence type="ECO:0000259" key="1">
    <source>
        <dbReference type="Pfam" id="PF12680"/>
    </source>
</evidence>
<organism evidence="2 3">
    <name type="scientific">Agromyces mariniharenae</name>
    <dbReference type="NCBI Taxonomy" id="2604423"/>
    <lineage>
        <taxon>Bacteria</taxon>
        <taxon>Bacillati</taxon>
        <taxon>Actinomycetota</taxon>
        <taxon>Actinomycetes</taxon>
        <taxon>Micrococcales</taxon>
        <taxon>Microbacteriaceae</taxon>
        <taxon>Agromyces</taxon>
    </lineage>
</organism>
<dbReference type="Proteomes" id="UP000325243">
    <property type="component" value="Unassembled WGS sequence"/>
</dbReference>
<dbReference type="InterPro" id="IPR032710">
    <property type="entry name" value="NTF2-like_dom_sf"/>
</dbReference>
<reference evidence="2 3" key="1">
    <citation type="submission" date="2019-08" db="EMBL/GenBank/DDBJ databases">
        <authorList>
            <person name="Hu J."/>
        </authorList>
    </citation>
    <scope>NUCLEOTIDE SEQUENCE [LARGE SCALE GENOMIC DNA]</scope>
    <source>
        <strain evidence="2 3">NEAU-184</strain>
    </source>
</reference>
<dbReference type="InterPro" id="IPR037401">
    <property type="entry name" value="SnoaL-like"/>
</dbReference>
<dbReference type="SUPFAM" id="SSF54427">
    <property type="entry name" value="NTF2-like"/>
    <property type="match status" value="1"/>
</dbReference>